<dbReference type="KEGG" id="nmu:Nmul_A0833"/>
<reference evidence="2 3" key="2">
    <citation type="journal article" date="2008" name="Appl. Environ. Microbiol.">
        <title>Complete genome sequence of Nitrosospira multiformis, an ammonia-oxidizing bacterium from the soil environment.</title>
        <authorList>
            <person name="Norton J.M."/>
            <person name="Klotz M.G."/>
            <person name="Stein L.Y."/>
            <person name="Arp D.J."/>
            <person name="Bottomley P.J."/>
            <person name="Chain P.S."/>
            <person name="Hauser L.J."/>
            <person name="Land M.L."/>
            <person name="Larimer F.W."/>
            <person name="Shin M.W."/>
            <person name="Starkenburg S.R."/>
        </authorList>
    </citation>
    <scope>NUCLEOTIDE SEQUENCE [LARGE SCALE GENOMIC DNA]</scope>
    <source>
        <strain evidence="3">ATCC 25196 / NCIMB 11849 / C 71</strain>
    </source>
</reference>
<keyword evidence="1" id="KW-0732">Signal</keyword>
<evidence type="ECO:0000256" key="1">
    <source>
        <dbReference type="SAM" id="SignalP"/>
    </source>
</evidence>
<reference evidence="3" key="1">
    <citation type="submission" date="2005-08" db="EMBL/GenBank/DDBJ databases">
        <title>Complete sequence of chromosome 1 of Nitrosospira multiformis ATCC 25196.</title>
        <authorList>
            <person name="Copeland A."/>
            <person name="Lucas S."/>
            <person name="Lapidus A."/>
            <person name="Barry K."/>
            <person name="Detter J.C."/>
            <person name="Glavina T."/>
            <person name="Hammon N."/>
            <person name="Israni S."/>
            <person name="Pitluck S."/>
            <person name="Chain P."/>
            <person name="Malfatti S."/>
            <person name="Shin M."/>
            <person name="Vergez L."/>
            <person name="Schmutz J."/>
            <person name="Larimer F."/>
            <person name="Land M."/>
            <person name="Hauser L."/>
            <person name="Kyrpides N."/>
            <person name="Lykidis A."/>
            <person name="Richardson P."/>
        </authorList>
    </citation>
    <scope>NUCLEOTIDE SEQUENCE [LARGE SCALE GENOMIC DNA]</scope>
    <source>
        <strain evidence="3">ATCC 25196 / NCIMB 11849 / C 71</strain>
    </source>
</reference>
<dbReference type="eggNOG" id="ENOG502ZV7Y">
    <property type="taxonomic scope" value="Bacteria"/>
</dbReference>
<organism evidence="2 3">
    <name type="scientific">Nitrosospira multiformis (strain ATCC 25196 / NCIMB 11849 / C 71)</name>
    <dbReference type="NCBI Taxonomy" id="323848"/>
    <lineage>
        <taxon>Bacteria</taxon>
        <taxon>Pseudomonadati</taxon>
        <taxon>Pseudomonadota</taxon>
        <taxon>Betaproteobacteria</taxon>
        <taxon>Nitrosomonadales</taxon>
        <taxon>Nitrosomonadaceae</taxon>
        <taxon>Nitrosospira</taxon>
    </lineage>
</organism>
<protein>
    <submittedName>
        <fullName evidence="2">Uncharacterized protein</fullName>
    </submittedName>
</protein>
<gene>
    <name evidence="2" type="ordered locus">Nmul_A0833</name>
</gene>
<evidence type="ECO:0000313" key="3">
    <source>
        <dbReference type="Proteomes" id="UP000002718"/>
    </source>
</evidence>
<proteinExistence type="predicted"/>
<feature type="chain" id="PRO_5004218889" evidence="1">
    <location>
        <begin position="36"/>
        <end position="119"/>
    </location>
</feature>
<keyword evidence="3" id="KW-1185">Reference proteome</keyword>
<evidence type="ECO:0000313" key="2">
    <source>
        <dbReference type="EMBL" id="ABB74138.1"/>
    </source>
</evidence>
<dbReference type="AlphaFoldDB" id="Q2YAT3"/>
<feature type="signal peptide" evidence="1">
    <location>
        <begin position="1"/>
        <end position="35"/>
    </location>
</feature>
<dbReference type="Proteomes" id="UP000002718">
    <property type="component" value="Chromosome"/>
</dbReference>
<name>Q2YAT3_NITMU</name>
<sequence>MALTAKRSIKMENVKMTLAALISTAVFSMVSTAFAQQSGLVNVDIRNVANNIAKNINVDVSQIPVTVQAPIGVASTVCNVAANVLDAQGGSGGGSCTAETTSTALDQIVQRQIEGTGQQ</sequence>
<accession>Q2YAT3</accession>
<dbReference type="EMBL" id="CP000103">
    <property type="protein sequence ID" value="ABB74138.1"/>
    <property type="molecule type" value="Genomic_DNA"/>
</dbReference>
<dbReference type="HOGENOM" id="CLU_2058893_0_0_4"/>